<comment type="caution">
    <text evidence="1">The sequence shown here is derived from an EMBL/GenBank/DDBJ whole genome shotgun (WGS) entry which is preliminary data.</text>
</comment>
<name>A0A2T7PC25_POMCA</name>
<dbReference type="Proteomes" id="UP000245119">
    <property type="component" value="Linkage Group LG5"/>
</dbReference>
<proteinExistence type="predicted"/>
<gene>
    <name evidence="1" type="ORF">C0Q70_10241</name>
</gene>
<sequence length="151" mass="16512">MSTNGIPDCPVKTFAAMLKPVNLTSSPSAPPVFSYFVTDYSTSYASREREDGVLVDSLRSLPHHELIPMTPRPRTLMVCNLYGVKLLPRSAGGNHALRTICLTSTQPEKDFHPHLEANCGRLTAQRALTLTPPAIIRVSSSFKCITDISPC</sequence>
<dbReference type="EMBL" id="PZQS01000005">
    <property type="protein sequence ID" value="PVD30965.1"/>
    <property type="molecule type" value="Genomic_DNA"/>
</dbReference>
<dbReference type="OrthoDB" id="449052at2759"/>
<evidence type="ECO:0000313" key="1">
    <source>
        <dbReference type="EMBL" id="PVD30965.1"/>
    </source>
</evidence>
<dbReference type="AlphaFoldDB" id="A0A2T7PC25"/>
<evidence type="ECO:0000313" key="2">
    <source>
        <dbReference type="Proteomes" id="UP000245119"/>
    </source>
</evidence>
<protein>
    <submittedName>
        <fullName evidence="1">Uncharacterized protein</fullName>
    </submittedName>
</protein>
<organism evidence="1 2">
    <name type="scientific">Pomacea canaliculata</name>
    <name type="common">Golden apple snail</name>
    <dbReference type="NCBI Taxonomy" id="400727"/>
    <lineage>
        <taxon>Eukaryota</taxon>
        <taxon>Metazoa</taxon>
        <taxon>Spiralia</taxon>
        <taxon>Lophotrochozoa</taxon>
        <taxon>Mollusca</taxon>
        <taxon>Gastropoda</taxon>
        <taxon>Caenogastropoda</taxon>
        <taxon>Architaenioglossa</taxon>
        <taxon>Ampullarioidea</taxon>
        <taxon>Ampullariidae</taxon>
        <taxon>Pomacea</taxon>
    </lineage>
</organism>
<accession>A0A2T7PC25</accession>
<reference evidence="1 2" key="1">
    <citation type="submission" date="2018-04" db="EMBL/GenBank/DDBJ databases">
        <title>The genome of golden apple snail Pomacea canaliculata provides insight into stress tolerance and invasive adaptation.</title>
        <authorList>
            <person name="Liu C."/>
            <person name="Liu B."/>
            <person name="Ren Y."/>
            <person name="Zhang Y."/>
            <person name="Wang H."/>
            <person name="Li S."/>
            <person name="Jiang F."/>
            <person name="Yin L."/>
            <person name="Zhang G."/>
            <person name="Qian W."/>
            <person name="Fan W."/>
        </authorList>
    </citation>
    <scope>NUCLEOTIDE SEQUENCE [LARGE SCALE GENOMIC DNA]</scope>
    <source>
        <strain evidence="1">SZHN2017</strain>
        <tissue evidence="1">Muscle</tissue>
    </source>
</reference>
<keyword evidence="2" id="KW-1185">Reference proteome</keyword>